<dbReference type="EMBL" id="SMZX01000002">
    <property type="protein sequence ID" value="TDL44233.1"/>
    <property type="molecule type" value="Genomic_DNA"/>
</dbReference>
<proteinExistence type="inferred from homology"/>
<dbReference type="PROSITE" id="PS00211">
    <property type="entry name" value="ABC_TRANSPORTER_1"/>
    <property type="match status" value="1"/>
</dbReference>
<dbReference type="AlphaFoldDB" id="A0A4R5YGT2"/>
<evidence type="ECO:0000256" key="2">
    <source>
        <dbReference type="ARBA" id="ARBA00022448"/>
    </source>
</evidence>
<dbReference type="SMART" id="SM00382">
    <property type="entry name" value="AAA"/>
    <property type="match status" value="1"/>
</dbReference>
<dbReference type="Pfam" id="PF00005">
    <property type="entry name" value="ABC_tran"/>
    <property type="match status" value="1"/>
</dbReference>
<name>A0A4R5YGT2_9MICO</name>
<gene>
    <name evidence="6" type="ORF">E2R54_13865</name>
</gene>
<dbReference type="Gene3D" id="3.40.50.300">
    <property type="entry name" value="P-loop containing nucleotide triphosphate hydrolases"/>
    <property type="match status" value="1"/>
</dbReference>
<evidence type="ECO:0000256" key="1">
    <source>
        <dbReference type="ARBA" id="ARBA00005417"/>
    </source>
</evidence>
<evidence type="ECO:0000259" key="5">
    <source>
        <dbReference type="PROSITE" id="PS50893"/>
    </source>
</evidence>
<dbReference type="GO" id="GO:0005524">
    <property type="term" value="F:ATP binding"/>
    <property type="evidence" value="ECO:0007669"/>
    <property type="project" value="UniProtKB-KW"/>
</dbReference>
<keyword evidence="4 6" id="KW-0067">ATP-binding</keyword>
<dbReference type="PANTHER" id="PTHR43553:SF24">
    <property type="entry name" value="ENERGY-COUPLING FACTOR TRANSPORTER ATP-BINDING PROTEIN ECFA1"/>
    <property type="match status" value="1"/>
</dbReference>
<evidence type="ECO:0000313" key="7">
    <source>
        <dbReference type="Proteomes" id="UP000295633"/>
    </source>
</evidence>
<sequence length="229" mass="24185">MTSAVRLAGVSVRLAGTDVLHDVDLALDARTVAVVGDNGSGKSTLARLIGGLVRPTRGRVEVFGLDTVTDAAALRSRTAIVFSNPDAQIVMPTVAEDVAFSLRADRLPRPERDARVAAALERFALAELADRPAYELSGGQKQLLALCGAFVRHPDLVIADEPTAFLDGRNARIVAGHLLADGGHRLVVVTHDLDLAARCDVAVRVHEGRIAQVGVADEVVAGYAASWRC</sequence>
<keyword evidence="2" id="KW-0813">Transport</keyword>
<feature type="domain" description="ABC transporter" evidence="5">
    <location>
        <begin position="5"/>
        <end position="229"/>
    </location>
</feature>
<dbReference type="InterPro" id="IPR050095">
    <property type="entry name" value="ECF_ABC_transporter_ATP-bd"/>
</dbReference>
<evidence type="ECO:0000313" key="6">
    <source>
        <dbReference type="EMBL" id="TDL44233.1"/>
    </source>
</evidence>
<dbReference type="SUPFAM" id="SSF52540">
    <property type="entry name" value="P-loop containing nucleoside triphosphate hydrolases"/>
    <property type="match status" value="1"/>
</dbReference>
<dbReference type="GO" id="GO:0016887">
    <property type="term" value="F:ATP hydrolysis activity"/>
    <property type="evidence" value="ECO:0007669"/>
    <property type="project" value="InterPro"/>
</dbReference>
<dbReference type="Proteomes" id="UP000295633">
    <property type="component" value="Unassembled WGS sequence"/>
</dbReference>
<protein>
    <submittedName>
        <fullName evidence="6">ABC transporter ATP-binding protein</fullName>
    </submittedName>
</protein>
<dbReference type="InterPro" id="IPR027417">
    <property type="entry name" value="P-loop_NTPase"/>
</dbReference>
<organism evidence="6 7">
    <name type="scientific">Microbacterium oleivorans</name>
    <dbReference type="NCBI Taxonomy" id="273677"/>
    <lineage>
        <taxon>Bacteria</taxon>
        <taxon>Bacillati</taxon>
        <taxon>Actinomycetota</taxon>
        <taxon>Actinomycetes</taxon>
        <taxon>Micrococcales</taxon>
        <taxon>Microbacteriaceae</taxon>
        <taxon>Microbacterium</taxon>
    </lineage>
</organism>
<reference evidence="6 7" key="1">
    <citation type="submission" date="2019-03" db="EMBL/GenBank/DDBJ databases">
        <title>Genome Sequencing and Assembly of Various Microbes Isolated from Partially Reclaimed Soil and Acid Mine Drainage (AMD) Site.</title>
        <authorList>
            <person name="Steinbock B."/>
            <person name="Bechtold R."/>
            <person name="Sevigny J.L."/>
            <person name="Thomas D."/>
            <person name="Cuthill L.R."/>
            <person name="Aveiro Johannsen E.J."/>
            <person name="Thomas K."/>
            <person name="Ghosh A."/>
        </authorList>
    </citation>
    <scope>NUCLEOTIDE SEQUENCE [LARGE SCALE GENOMIC DNA]</scope>
    <source>
        <strain evidence="6 7">F-B2</strain>
    </source>
</reference>
<dbReference type="InterPro" id="IPR017871">
    <property type="entry name" value="ABC_transporter-like_CS"/>
</dbReference>
<comment type="caution">
    <text evidence="6">The sequence shown here is derived from an EMBL/GenBank/DDBJ whole genome shotgun (WGS) entry which is preliminary data.</text>
</comment>
<dbReference type="RefSeq" id="WP_091355854.1">
    <property type="nucleotide sequence ID" value="NZ_SMZX01000002.1"/>
</dbReference>
<comment type="similarity">
    <text evidence="1">Belongs to the ABC transporter superfamily.</text>
</comment>
<accession>A0A4R5YGT2</accession>
<dbReference type="CDD" id="cd03225">
    <property type="entry name" value="ABC_cobalt_CbiO_domain1"/>
    <property type="match status" value="1"/>
</dbReference>
<dbReference type="InterPro" id="IPR015856">
    <property type="entry name" value="ABC_transpr_CbiO/EcfA_su"/>
</dbReference>
<evidence type="ECO:0000256" key="3">
    <source>
        <dbReference type="ARBA" id="ARBA00022741"/>
    </source>
</evidence>
<dbReference type="PANTHER" id="PTHR43553">
    <property type="entry name" value="HEAVY METAL TRANSPORTER"/>
    <property type="match status" value="1"/>
</dbReference>
<dbReference type="InterPro" id="IPR003439">
    <property type="entry name" value="ABC_transporter-like_ATP-bd"/>
</dbReference>
<dbReference type="GO" id="GO:0042626">
    <property type="term" value="F:ATPase-coupled transmembrane transporter activity"/>
    <property type="evidence" value="ECO:0007669"/>
    <property type="project" value="TreeGrafter"/>
</dbReference>
<keyword evidence="3" id="KW-0547">Nucleotide-binding</keyword>
<dbReference type="InterPro" id="IPR003593">
    <property type="entry name" value="AAA+_ATPase"/>
</dbReference>
<dbReference type="PROSITE" id="PS50893">
    <property type="entry name" value="ABC_TRANSPORTER_2"/>
    <property type="match status" value="1"/>
</dbReference>
<dbReference type="STRING" id="273677.BW34_02368"/>
<dbReference type="GO" id="GO:0043190">
    <property type="term" value="C:ATP-binding cassette (ABC) transporter complex"/>
    <property type="evidence" value="ECO:0007669"/>
    <property type="project" value="TreeGrafter"/>
</dbReference>
<evidence type="ECO:0000256" key="4">
    <source>
        <dbReference type="ARBA" id="ARBA00022840"/>
    </source>
</evidence>